<dbReference type="Gene3D" id="1.10.606.20">
    <property type="match status" value="1"/>
</dbReference>
<evidence type="ECO:0000313" key="3">
    <source>
        <dbReference type="Proteomes" id="UP000182977"/>
    </source>
</evidence>
<dbReference type="PANTHER" id="PTHR34599">
    <property type="entry name" value="PEROXIDASE-RELATED"/>
    <property type="match status" value="1"/>
</dbReference>
<dbReference type="STRING" id="419479.SAMN04488563_3269"/>
<reference evidence="3" key="1">
    <citation type="submission" date="2016-10" db="EMBL/GenBank/DDBJ databases">
        <authorList>
            <person name="Varghese N."/>
            <person name="Submissions S."/>
        </authorList>
    </citation>
    <scope>NUCLEOTIDE SEQUENCE [LARGE SCALE GENOMIC DNA]</scope>
    <source>
        <strain evidence="3">DSM 45079</strain>
    </source>
</reference>
<proteinExistence type="predicted"/>
<dbReference type="PANTHER" id="PTHR34599:SF1">
    <property type="entry name" value="PHOSPHATIDIC ACID PHOSPHATASE TYPE 2_HALOPEROXIDASE DOMAIN-CONTAINING PROTEIN"/>
    <property type="match status" value="1"/>
</dbReference>
<dbReference type="Proteomes" id="UP000182977">
    <property type="component" value="Chromosome I"/>
</dbReference>
<feature type="region of interest" description="Disordered" evidence="1">
    <location>
        <begin position="157"/>
        <end position="181"/>
    </location>
</feature>
<dbReference type="SUPFAM" id="SSF48317">
    <property type="entry name" value="Acid phosphatase/Vanadium-dependent haloperoxidase"/>
    <property type="match status" value="1"/>
</dbReference>
<dbReference type="AlphaFoldDB" id="A0A1H2JZX7"/>
<protein>
    <recommendedName>
        <fullName evidence="4">PAP2 superfamily protein</fullName>
    </recommendedName>
</protein>
<sequence>MTTFSRRNLLIGTGGAVALVAAGGTTVGATTPRHDAGVVLRWNRTLLGIVRTPGAQPATVHATRGFAMMHAAVSDAVVATTGRGRSLLARVDGGRGASPVAAAAQAAHDVLSTLYPAMAAALDRQLGDDLATVDDRRSRAAGVRVGRVTARRLLAARANDGSAATPPVLQPGTRPGEYRPTPPNFTPAVFTHWPAVRPFVIERASRFRPPPYPHLAGSRYAQAANEVQRLGQDTSTARTADQTTQARFWAAPIWNYWNEITQSVIIARAGGLATAATVFARLNLAFADAVIAFYDGKYRFRIWRPVTAVRLADTDGNPATRADPSWNSLATTPADPAYPGAHSVVSAAAATVLRDAFGATQRVSVTSEALPGVVREFGRFDDVATEAGLSRIFAGVHSRPDHDAGIHLGVQVARAVLHSL</sequence>
<dbReference type="InterPro" id="IPR052559">
    <property type="entry name" value="V-haloperoxidase"/>
</dbReference>
<evidence type="ECO:0000313" key="2">
    <source>
        <dbReference type="EMBL" id="SDU61994.1"/>
    </source>
</evidence>
<dbReference type="PROSITE" id="PS51318">
    <property type="entry name" value="TAT"/>
    <property type="match status" value="1"/>
</dbReference>
<evidence type="ECO:0008006" key="4">
    <source>
        <dbReference type="Google" id="ProtNLM"/>
    </source>
</evidence>
<keyword evidence="3" id="KW-1185">Reference proteome</keyword>
<dbReference type="EMBL" id="LT629791">
    <property type="protein sequence ID" value="SDU61994.1"/>
    <property type="molecule type" value="Genomic_DNA"/>
</dbReference>
<gene>
    <name evidence="2" type="ORF">SAMN04488563_3269</name>
</gene>
<evidence type="ECO:0000256" key="1">
    <source>
        <dbReference type="SAM" id="MobiDB-lite"/>
    </source>
</evidence>
<dbReference type="InterPro" id="IPR006311">
    <property type="entry name" value="TAT_signal"/>
</dbReference>
<dbReference type="OrthoDB" id="103227at2"/>
<name>A0A1H2JZX7_9ACTN</name>
<organism evidence="2 3">
    <name type="scientific">Jiangella alkaliphila</name>
    <dbReference type="NCBI Taxonomy" id="419479"/>
    <lineage>
        <taxon>Bacteria</taxon>
        <taxon>Bacillati</taxon>
        <taxon>Actinomycetota</taxon>
        <taxon>Actinomycetes</taxon>
        <taxon>Jiangellales</taxon>
        <taxon>Jiangellaceae</taxon>
        <taxon>Jiangella</taxon>
    </lineage>
</organism>
<accession>A0A1H2JZX7</accession>
<dbReference type="InterPro" id="IPR036938">
    <property type="entry name" value="PAP2/HPO_sf"/>
</dbReference>
<dbReference type="RefSeq" id="WP_046768012.1">
    <property type="nucleotide sequence ID" value="NZ_KQ061224.1"/>
</dbReference>
<dbReference type="CDD" id="cd03398">
    <property type="entry name" value="PAP2_haloperoxidase"/>
    <property type="match status" value="1"/>
</dbReference>